<evidence type="ECO:0000256" key="7">
    <source>
        <dbReference type="HAMAP-Rule" id="MF_00109"/>
    </source>
</evidence>
<dbReference type="RefSeq" id="WP_068451841.1">
    <property type="nucleotide sequence ID" value="NZ_CANKUV010000008.1"/>
</dbReference>
<evidence type="ECO:0000256" key="2">
    <source>
        <dbReference type="ARBA" id="ARBA00022679"/>
    </source>
</evidence>
<evidence type="ECO:0000256" key="5">
    <source>
        <dbReference type="ARBA" id="ARBA00022840"/>
    </source>
</evidence>
<keyword evidence="3 7" id="KW-0547">Nucleotide-binding</keyword>
<evidence type="ECO:0000256" key="4">
    <source>
        <dbReference type="ARBA" id="ARBA00022777"/>
    </source>
</evidence>
<dbReference type="PRINTS" id="PR01100">
    <property type="entry name" value="SHIKIMTKNASE"/>
</dbReference>
<keyword evidence="1 7" id="KW-0028">Amino-acid biosynthesis</keyword>
<keyword evidence="2 7" id="KW-0808">Transferase</keyword>
<dbReference type="UniPathway" id="UPA00053">
    <property type="reaction ID" value="UER00088"/>
</dbReference>
<comment type="pathway">
    <text evidence="7">Metabolic intermediate biosynthesis; chorismate biosynthesis; chorismate from D-erythrose 4-phosphate and phosphoenolpyruvate: step 5/7.</text>
</comment>
<feature type="binding site" evidence="7">
    <location>
        <position position="141"/>
    </location>
    <ligand>
        <name>substrate</name>
    </ligand>
</feature>
<feature type="binding site" evidence="7">
    <location>
        <position position="14"/>
    </location>
    <ligand>
        <name>Mg(2+)</name>
        <dbReference type="ChEBI" id="CHEBI:18420"/>
    </ligand>
</feature>
<dbReference type="CDD" id="cd00464">
    <property type="entry name" value="SK"/>
    <property type="match status" value="1"/>
</dbReference>
<comment type="subcellular location">
    <subcellularLocation>
        <location evidence="7">Cytoplasm</location>
    </subcellularLocation>
</comment>
<dbReference type="GO" id="GO:0000287">
    <property type="term" value="F:magnesium ion binding"/>
    <property type="evidence" value="ECO:0007669"/>
    <property type="project" value="UniProtKB-UniRule"/>
</dbReference>
<organism evidence="8 9">
    <name type="scientific">Polaribacter atrinae</name>
    <dbReference type="NCBI Taxonomy" id="1333662"/>
    <lineage>
        <taxon>Bacteria</taxon>
        <taxon>Pseudomonadati</taxon>
        <taxon>Bacteroidota</taxon>
        <taxon>Flavobacteriia</taxon>
        <taxon>Flavobacteriales</taxon>
        <taxon>Flavobacteriaceae</taxon>
    </lineage>
</organism>
<keyword evidence="9" id="KW-1185">Reference proteome</keyword>
<dbReference type="EMBL" id="LVWE01000059">
    <property type="protein sequence ID" value="OAD42566.1"/>
    <property type="molecule type" value="Genomic_DNA"/>
</dbReference>
<gene>
    <name evidence="7" type="primary">aroK</name>
    <name evidence="8" type="ORF">LPB303_14740</name>
</gene>
<evidence type="ECO:0000256" key="3">
    <source>
        <dbReference type="ARBA" id="ARBA00022741"/>
    </source>
</evidence>
<feature type="binding site" evidence="7">
    <location>
        <position position="56"/>
    </location>
    <ligand>
        <name>substrate</name>
    </ligand>
</feature>
<dbReference type="InterPro" id="IPR031322">
    <property type="entry name" value="Shikimate/glucono_kinase"/>
</dbReference>
<comment type="cofactor">
    <cofactor evidence="7">
        <name>Mg(2+)</name>
        <dbReference type="ChEBI" id="CHEBI:18420"/>
    </cofactor>
    <text evidence="7">Binds 1 Mg(2+) ion per subunit.</text>
</comment>
<comment type="caution">
    <text evidence="7">Lacks conserved residue(s) required for the propagation of feature annotation.</text>
</comment>
<reference evidence="8 9" key="1">
    <citation type="submission" date="2016-02" db="EMBL/GenBank/DDBJ databases">
        <title>Draft genome sequence of Polaribacter atrinae KACC17473.</title>
        <authorList>
            <person name="Shin S.-K."/>
            <person name="Yi H."/>
        </authorList>
    </citation>
    <scope>NUCLEOTIDE SEQUENCE [LARGE SCALE GENOMIC DNA]</scope>
    <source>
        <strain evidence="8 9">KACC 17473</strain>
    </source>
</reference>
<keyword evidence="7" id="KW-0479">Metal-binding</keyword>
<comment type="caution">
    <text evidence="8">The sequence shown here is derived from an EMBL/GenBank/DDBJ whole genome shotgun (WGS) entry which is preliminary data.</text>
</comment>
<keyword evidence="5 7" id="KW-0067">ATP-binding</keyword>
<dbReference type="GO" id="GO:0009073">
    <property type="term" value="P:aromatic amino acid family biosynthetic process"/>
    <property type="evidence" value="ECO:0007669"/>
    <property type="project" value="UniProtKB-KW"/>
</dbReference>
<keyword evidence="7" id="KW-0460">Magnesium</keyword>
<dbReference type="GO" id="GO:0005524">
    <property type="term" value="F:ATP binding"/>
    <property type="evidence" value="ECO:0007669"/>
    <property type="project" value="UniProtKB-UniRule"/>
</dbReference>
<evidence type="ECO:0000313" key="9">
    <source>
        <dbReference type="Proteomes" id="UP000076923"/>
    </source>
</evidence>
<evidence type="ECO:0000256" key="6">
    <source>
        <dbReference type="ARBA" id="ARBA00023141"/>
    </source>
</evidence>
<name>A0A176T509_9FLAO</name>
<dbReference type="GO" id="GO:0009423">
    <property type="term" value="P:chorismate biosynthetic process"/>
    <property type="evidence" value="ECO:0007669"/>
    <property type="project" value="UniProtKB-UniRule"/>
</dbReference>
<evidence type="ECO:0000256" key="1">
    <source>
        <dbReference type="ARBA" id="ARBA00022605"/>
    </source>
</evidence>
<dbReference type="OrthoDB" id="9800332at2"/>
<dbReference type="PANTHER" id="PTHR21087">
    <property type="entry name" value="SHIKIMATE KINASE"/>
    <property type="match status" value="1"/>
</dbReference>
<feature type="binding site" evidence="7">
    <location>
        <position position="32"/>
    </location>
    <ligand>
        <name>substrate</name>
    </ligand>
</feature>
<comment type="similarity">
    <text evidence="7">Belongs to the shikimate kinase family.</text>
</comment>
<dbReference type="AlphaFoldDB" id="A0A176T509"/>
<dbReference type="Pfam" id="PF01202">
    <property type="entry name" value="SKI"/>
    <property type="match status" value="1"/>
</dbReference>
<dbReference type="Proteomes" id="UP000076923">
    <property type="component" value="Unassembled WGS sequence"/>
</dbReference>
<keyword evidence="7" id="KW-0963">Cytoplasm</keyword>
<dbReference type="GO" id="GO:0008652">
    <property type="term" value="P:amino acid biosynthetic process"/>
    <property type="evidence" value="ECO:0007669"/>
    <property type="project" value="UniProtKB-KW"/>
</dbReference>
<protein>
    <recommendedName>
        <fullName evidence="7">Shikimate kinase</fullName>
        <shortName evidence="7">SK</shortName>
        <ecNumber evidence="7">2.7.1.71</ecNumber>
    </recommendedName>
</protein>
<accession>A0A176T509</accession>
<evidence type="ECO:0000313" key="8">
    <source>
        <dbReference type="EMBL" id="OAD42566.1"/>
    </source>
</evidence>
<dbReference type="EC" id="2.7.1.71" evidence="7"/>
<dbReference type="InterPro" id="IPR000623">
    <property type="entry name" value="Shikimate_kinase/TSH1"/>
</dbReference>
<feature type="binding site" evidence="7">
    <location>
        <begin position="10"/>
        <end position="15"/>
    </location>
    <ligand>
        <name>ATP</name>
        <dbReference type="ChEBI" id="CHEBI:30616"/>
    </ligand>
</feature>
<dbReference type="Gene3D" id="3.40.50.300">
    <property type="entry name" value="P-loop containing nucleotide triphosphate hydrolases"/>
    <property type="match status" value="1"/>
</dbReference>
<sequence>MKIVLLGYMASGKSSIGKRLSKKLSMKFLDLDDYIIEKEKMSISKIFETKGEVYFRLIENKYLKEILEKDKGFILALGGGTPCYANNMDVIKTANANSIYLQGSTATMIERLIRKKSKRPLIASLGDDQIPEFVAKHLFERRPYYEQAKTIVKIDNKSKKEVAEELEHLLS</sequence>
<keyword evidence="4 7" id="KW-0418">Kinase</keyword>
<dbReference type="GO" id="GO:0005829">
    <property type="term" value="C:cytosol"/>
    <property type="evidence" value="ECO:0007669"/>
    <property type="project" value="TreeGrafter"/>
</dbReference>
<comment type="catalytic activity">
    <reaction evidence="7">
        <text>shikimate + ATP = 3-phosphoshikimate + ADP + H(+)</text>
        <dbReference type="Rhea" id="RHEA:13121"/>
        <dbReference type="ChEBI" id="CHEBI:15378"/>
        <dbReference type="ChEBI" id="CHEBI:30616"/>
        <dbReference type="ChEBI" id="CHEBI:36208"/>
        <dbReference type="ChEBI" id="CHEBI:145989"/>
        <dbReference type="ChEBI" id="CHEBI:456216"/>
        <dbReference type="EC" id="2.7.1.71"/>
    </reaction>
</comment>
<dbReference type="STRING" id="1333662.LPB303_14740"/>
<comment type="function">
    <text evidence="7">Catalyzes the specific phosphorylation of the 3-hydroxyl group of shikimic acid using ATP as a cosubstrate.</text>
</comment>
<feature type="binding site" evidence="7">
    <location>
        <position position="79"/>
    </location>
    <ligand>
        <name>substrate</name>
    </ligand>
</feature>
<dbReference type="PANTHER" id="PTHR21087:SF16">
    <property type="entry name" value="SHIKIMATE KINASE 1, CHLOROPLASTIC"/>
    <property type="match status" value="1"/>
</dbReference>
<dbReference type="InterPro" id="IPR027417">
    <property type="entry name" value="P-loop_NTPase"/>
</dbReference>
<dbReference type="HAMAP" id="MF_00109">
    <property type="entry name" value="Shikimate_kinase"/>
    <property type="match status" value="1"/>
</dbReference>
<dbReference type="SUPFAM" id="SSF52540">
    <property type="entry name" value="P-loop containing nucleoside triphosphate hydrolases"/>
    <property type="match status" value="1"/>
</dbReference>
<proteinExistence type="inferred from homology"/>
<dbReference type="GO" id="GO:0004765">
    <property type="term" value="F:shikimate kinase activity"/>
    <property type="evidence" value="ECO:0007669"/>
    <property type="project" value="UniProtKB-UniRule"/>
</dbReference>
<comment type="subunit">
    <text evidence="7">Monomer.</text>
</comment>
<keyword evidence="6 7" id="KW-0057">Aromatic amino acid biosynthesis</keyword>
<feature type="binding site" evidence="7">
    <location>
        <position position="119"/>
    </location>
    <ligand>
        <name>ATP</name>
        <dbReference type="ChEBI" id="CHEBI:30616"/>
    </ligand>
</feature>